<organism evidence="2 3">
    <name type="scientific">Pseudopedobacter saltans (strain ATCC 51119 / DSM 12145 / JCM 21818 / CCUG 39354 / LMG 10337 / NBRC 100064 / NCIMB 13643)</name>
    <name type="common">Pedobacter saltans</name>
    <dbReference type="NCBI Taxonomy" id="762903"/>
    <lineage>
        <taxon>Bacteria</taxon>
        <taxon>Pseudomonadati</taxon>
        <taxon>Bacteroidota</taxon>
        <taxon>Sphingobacteriia</taxon>
        <taxon>Sphingobacteriales</taxon>
        <taxon>Sphingobacteriaceae</taxon>
        <taxon>Pseudopedobacter</taxon>
    </lineage>
</organism>
<feature type="chain" id="PRO_5003258336" evidence="1">
    <location>
        <begin position="20"/>
        <end position="264"/>
    </location>
</feature>
<evidence type="ECO:0000313" key="2">
    <source>
        <dbReference type="EMBL" id="ADY50601.1"/>
    </source>
</evidence>
<evidence type="ECO:0000256" key="1">
    <source>
        <dbReference type="SAM" id="SignalP"/>
    </source>
</evidence>
<dbReference type="Pfam" id="PF00756">
    <property type="entry name" value="Esterase"/>
    <property type="match status" value="1"/>
</dbReference>
<dbReference type="InterPro" id="IPR050583">
    <property type="entry name" value="Mycobacterial_A85_antigen"/>
</dbReference>
<dbReference type="EMBL" id="CP002545">
    <property type="protein sequence ID" value="ADY50601.1"/>
    <property type="molecule type" value="Genomic_DNA"/>
</dbReference>
<protein>
    <submittedName>
        <fullName evidence="2">Esterase</fullName>
    </submittedName>
</protein>
<dbReference type="OrthoDB" id="9803578at2"/>
<dbReference type="PANTHER" id="PTHR48098:SF1">
    <property type="entry name" value="DIACYLGLYCEROL ACYLTRANSFERASE_MYCOLYLTRANSFERASE AG85A"/>
    <property type="match status" value="1"/>
</dbReference>
<dbReference type="PANTHER" id="PTHR48098">
    <property type="entry name" value="ENTEROCHELIN ESTERASE-RELATED"/>
    <property type="match status" value="1"/>
</dbReference>
<proteinExistence type="predicted"/>
<evidence type="ECO:0000313" key="3">
    <source>
        <dbReference type="Proteomes" id="UP000000310"/>
    </source>
</evidence>
<dbReference type="InterPro" id="IPR000801">
    <property type="entry name" value="Esterase-like"/>
</dbReference>
<accession>F0SC16</accession>
<dbReference type="RefSeq" id="WP_013631104.1">
    <property type="nucleotide sequence ID" value="NC_015177.1"/>
</dbReference>
<dbReference type="Proteomes" id="UP000000310">
    <property type="component" value="Chromosome"/>
</dbReference>
<keyword evidence="3" id="KW-1185">Reference proteome</keyword>
<reference evidence="2 3" key="1">
    <citation type="journal article" date="2011" name="Stand. Genomic Sci.">
        <title>Complete genome sequence of the gliding, heparinolytic Pedobacter saltans type strain (113).</title>
        <authorList>
            <person name="Liolios K."/>
            <person name="Sikorski J."/>
            <person name="Lu M."/>
            <person name="Nolan M."/>
            <person name="Lapidus A."/>
            <person name="Lucas S."/>
            <person name="Hammon N."/>
            <person name="Deshpande S."/>
            <person name="Cheng J.F."/>
            <person name="Tapia R."/>
            <person name="Han C."/>
            <person name="Goodwin L."/>
            <person name="Pitluck S."/>
            <person name="Huntemann M."/>
            <person name="Ivanova N."/>
            <person name="Pagani I."/>
            <person name="Mavromatis K."/>
            <person name="Ovchinikova G."/>
            <person name="Pati A."/>
            <person name="Chen A."/>
            <person name="Palaniappan K."/>
            <person name="Land M."/>
            <person name="Hauser L."/>
            <person name="Brambilla E.M."/>
            <person name="Kotsyurbenko O."/>
            <person name="Rohde M."/>
            <person name="Tindall B.J."/>
            <person name="Abt B."/>
            <person name="Goker M."/>
            <person name="Detter J.C."/>
            <person name="Woyke T."/>
            <person name="Bristow J."/>
            <person name="Eisen J.A."/>
            <person name="Markowitz V."/>
            <person name="Hugenholtz P."/>
            <person name="Klenk H.P."/>
            <person name="Kyrpides N.C."/>
        </authorList>
    </citation>
    <scope>NUCLEOTIDE SEQUENCE [LARGE SCALE GENOMIC DNA]</scope>
    <source>
        <strain evidence="3">ATCC 51119 / DSM 12145 / JCM 21818 / LMG 10337 / NBRC 100064 / NCIMB 13643</strain>
    </source>
</reference>
<dbReference type="STRING" id="762903.Pedsa_0012"/>
<name>F0SC16_PSESL</name>
<dbReference type="KEGG" id="psn:Pedsa_0012"/>
<dbReference type="InterPro" id="IPR029058">
    <property type="entry name" value="AB_hydrolase_fold"/>
</dbReference>
<reference evidence="3" key="2">
    <citation type="submission" date="2011-02" db="EMBL/GenBank/DDBJ databases">
        <title>The complete genome of Pedobacter saltans DSM 12145.</title>
        <authorList>
            <consortium name="US DOE Joint Genome Institute (JGI-PGF)"/>
            <person name="Lucas S."/>
            <person name="Copeland A."/>
            <person name="Lapidus A."/>
            <person name="Bruce D."/>
            <person name="Goodwin L."/>
            <person name="Pitluck S."/>
            <person name="Kyrpides N."/>
            <person name="Mavromatis K."/>
            <person name="Pagani I."/>
            <person name="Ivanova N."/>
            <person name="Ovchinnikova G."/>
            <person name="Lu M."/>
            <person name="Detter J.C."/>
            <person name="Han C."/>
            <person name="Land M."/>
            <person name="Hauser L."/>
            <person name="Markowitz V."/>
            <person name="Cheng J.-F."/>
            <person name="Hugenholtz P."/>
            <person name="Woyke T."/>
            <person name="Wu D."/>
            <person name="Tindall B."/>
            <person name="Pomrenke H.G."/>
            <person name="Brambilla E."/>
            <person name="Klenk H.-P."/>
            <person name="Eisen J.A."/>
        </authorList>
    </citation>
    <scope>NUCLEOTIDE SEQUENCE [LARGE SCALE GENOMIC DNA]</scope>
    <source>
        <strain evidence="3">ATCC 51119 / DSM 12145 / JCM 21818 / LMG 10337 / NBRC 100064 / NCIMB 13643</strain>
    </source>
</reference>
<dbReference type="SUPFAM" id="SSF53474">
    <property type="entry name" value="alpha/beta-Hydrolases"/>
    <property type="match status" value="1"/>
</dbReference>
<dbReference type="Gene3D" id="3.40.50.1820">
    <property type="entry name" value="alpha/beta hydrolase"/>
    <property type="match status" value="1"/>
</dbReference>
<dbReference type="eggNOG" id="COG0627">
    <property type="taxonomic scope" value="Bacteria"/>
</dbReference>
<feature type="signal peptide" evidence="1">
    <location>
        <begin position="1"/>
        <end position="19"/>
    </location>
</feature>
<dbReference type="GO" id="GO:0016747">
    <property type="term" value="F:acyltransferase activity, transferring groups other than amino-acyl groups"/>
    <property type="evidence" value="ECO:0007669"/>
    <property type="project" value="TreeGrafter"/>
</dbReference>
<gene>
    <name evidence="2" type="ordered locus">Pedsa_0012</name>
</gene>
<keyword evidence="1" id="KW-0732">Signal</keyword>
<dbReference type="HOGENOM" id="CLU_037618_3_0_10"/>
<dbReference type="AlphaFoldDB" id="F0SC16"/>
<sequence>MKSKILLFIISFLFQTAFSQDLLVVESKFLNANDSVHIYKPINYSQIQKIPVVYLLHGHSANYKSWGKLVDLQQLANQFNFLIVCPDGQKKSWYINSLKVENSQYESFFIKELLPKINKEYAVNEKQVFITGASMGGYGALRMLCVYPDIFLSAGSTSGVVNLKHSSFKKTTLAEHLGDFSEDNHLFDEYSISYILPKLSKDKTFVFDCGTEDYLYKANKDLRDRCDELKLKVTYTAKPGAHTGSYWAESLPSHFWFFTKLLNK</sequence>